<dbReference type="SUPFAM" id="SSF109604">
    <property type="entry name" value="HD-domain/PDEase-like"/>
    <property type="match status" value="1"/>
</dbReference>
<comment type="caution">
    <text evidence="2">The sequence shown here is derived from an EMBL/GenBank/DDBJ whole genome shotgun (WGS) entry which is preliminary data.</text>
</comment>
<dbReference type="NCBIfam" id="TIGR00277">
    <property type="entry name" value="HDIG"/>
    <property type="match status" value="1"/>
</dbReference>
<accession>A0ABQ0A916</accession>
<keyword evidence="3" id="KW-1185">Reference proteome</keyword>
<dbReference type="Gene3D" id="1.10.3210.10">
    <property type="entry name" value="Hypothetical protein af1432"/>
    <property type="match status" value="1"/>
</dbReference>
<dbReference type="InterPro" id="IPR037522">
    <property type="entry name" value="HD_GYP_dom"/>
</dbReference>
<dbReference type="Pfam" id="PF13487">
    <property type="entry name" value="HD_5"/>
    <property type="match status" value="1"/>
</dbReference>
<dbReference type="CDD" id="cd00077">
    <property type="entry name" value="HDc"/>
    <property type="match status" value="1"/>
</dbReference>
<evidence type="ECO:0000259" key="1">
    <source>
        <dbReference type="PROSITE" id="PS51832"/>
    </source>
</evidence>
<dbReference type="RefSeq" id="WP_353302750.1">
    <property type="nucleotide sequence ID" value="NZ_BAABWN010000005.1"/>
</dbReference>
<dbReference type="EMBL" id="BAABWN010000005">
    <property type="protein sequence ID" value="GAA6168092.1"/>
    <property type="molecule type" value="Genomic_DNA"/>
</dbReference>
<reference evidence="2 3" key="1">
    <citation type="submission" date="2024-04" db="EMBL/GenBank/DDBJ databases">
        <title>Draft genome sequence of Sessilibacter corallicola NBRC 116591.</title>
        <authorList>
            <person name="Miyakawa T."/>
            <person name="Kusuya Y."/>
            <person name="Miura T."/>
        </authorList>
    </citation>
    <scope>NUCLEOTIDE SEQUENCE [LARGE SCALE GENOMIC DNA]</scope>
    <source>
        <strain evidence="2 3">KU-00831-HH</strain>
    </source>
</reference>
<dbReference type="InterPro" id="IPR003607">
    <property type="entry name" value="HD/PDEase_dom"/>
</dbReference>
<protein>
    <submittedName>
        <fullName evidence="2">HD-GYP domain-containing protein</fullName>
    </submittedName>
</protein>
<name>A0ABQ0A916_9GAMM</name>
<organism evidence="2 3">
    <name type="scientific">Sessilibacter corallicola</name>
    <dbReference type="NCBI Taxonomy" id="2904075"/>
    <lineage>
        <taxon>Bacteria</taxon>
        <taxon>Pseudomonadati</taxon>
        <taxon>Pseudomonadota</taxon>
        <taxon>Gammaproteobacteria</taxon>
        <taxon>Cellvibrionales</taxon>
        <taxon>Cellvibrionaceae</taxon>
        <taxon>Sessilibacter</taxon>
    </lineage>
</organism>
<dbReference type="InterPro" id="IPR021812">
    <property type="entry name" value="DUF3391"/>
</dbReference>
<evidence type="ECO:0000313" key="3">
    <source>
        <dbReference type="Proteomes" id="UP001465153"/>
    </source>
</evidence>
<dbReference type="PROSITE" id="PS51832">
    <property type="entry name" value="HD_GYP"/>
    <property type="match status" value="1"/>
</dbReference>
<dbReference type="InterPro" id="IPR006675">
    <property type="entry name" value="HDIG_dom"/>
</dbReference>
<dbReference type="SMART" id="SM00471">
    <property type="entry name" value="HDc"/>
    <property type="match status" value="1"/>
</dbReference>
<proteinExistence type="predicted"/>
<sequence>MSGIKSIPVSQLQVGMYITSAKNNWIPSNNLSREGVVRDPKIVRYIQMMGIEEICIDTDKGADIVIHKKPSKTGEQSLANLLSAACDRPQPKKGFSEELLAARKVQTAGLDFINKTLGNIQLGKPIDIDSAQEVACDIVESLNNNQNALLCLTQLRQKDQYLLEHSFNVSVFMGILAASMNFHGDELDRLVTGALLHDVGKVDIDDAILHKPGKLTAEEWQEMRKHVTYGEKYLNKIPGLAPEILDICAHHHERLDGSGYPRGLRAEEIPIHSRMSSIVDIYDAVTADRVYHHGISPALALRNMLEWSEQDSLDKELLYQFIRCLSIYPQGSFVLLSNQKLGVVQSVHAQLMHKPVVSIVYNLAKKIRVPHFPLDLSASNCAVKIERVVDPKDYGLDLQELLQTMR</sequence>
<gene>
    <name evidence="2" type="ORF">NBRC116591_19030</name>
</gene>
<dbReference type="Pfam" id="PF11871">
    <property type="entry name" value="DUF3391"/>
    <property type="match status" value="1"/>
</dbReference>
<feature type="domain" description="HD-GYP" evidence="1">
    <location>
        <begin position="140"/>
        <end position="337"/>
    </location>
</feature>
<evidence type="ECO:0000313" key="2">
    <source>
        <dbReference type="EMBL" id="GAA6168092.1"/>
    </source>
</evidence>
<dbReference type="PANTHER" id="PTHR43155:SF2">
    <property type="entry name" value="CYCLIC DI-GMP PHOSPHODIESTERASE PA4108"/>
    <property type="match status" value="1"/>
</dbReference>
<dbReference type="Proteomes" id="UP001465153">
    <property type="component" value="Unassembled WGS sequence"/>
</dbReference>
<dbReference type="PANTHER" id="PTHR43155">
    <property type="entry name" value="CYCLIC DI-GMP PHOSPHODIESTERASE PA4108-RELATED"/>
    <property type="match status" value="1"/>
</dbReference>